<organism evidence="12 13">
    <name type="scientific">Latimeria chalumnae</name>
    <name type="common">Coelacanth</name>
    <dbReference type="NCBI Taxonomy" id="7897"/>
    <lineage>
        <taxon>Eukaryota</taxon>
        <taxon>Metazoa</taxon>
        <taxon>Chordata</taxon>
        <taxon>Craniata</taxon>
        <taxon>Vertebrata</taxon>
        <taxon>Euteleostomi</taxon>
        <taxon>Coelacanthiformes</taxon>
        <taxon>Coelacanthidae</taxon>
        <taxon>Latimeria</taxon>
    </lineage>
</organism>
<dbReference type="PANTHER" id="PTHR43215">
    <property type="entry name" value="RADIAL SPOKE HEAD 1 HOMOLOG"/>
    <property type="match status" value="1"/>
</dbReference>
<evidence type="ECO:0000256" key="4">
    <source>
        <dbReference type="ARBA" id="ARBA00022846"/>
    </source>
</evidence>
<reference evidence="12" key="2">
    <citation type="submission" date="2025-08" db="UniProtKB">
        <authorList>
            <consortium name="Ensembl"/>
        </authorList>
    </citation>
    <scope>IDENTIFICATION</scope>
</reference>
<dbReference type="STRING" id="7897.ENSLACP00000003312"/>
<dbReference type="SMART" id="SM00698">
    <property type="entry name" value="MORN"/>
    <property type="match status" value="6"/>
</dbReference>
<evidence type="ECO:0000256" key="2">
    <source>
        <dbReference type="ARBA" id="ARBA00022490"/>
    </source>
</evidence>
<dbReference type="GO" id="GO:0051321">
    <property type="term" value="P:meiotic cell cycle"/>
    <property type="evidence" value="ECO:0007669"/>
    <property type="project" value="UniProtKB-KW"/>
</dbReference>
<evidence type="ECO:0000256" key="1">
    <source>
        <dbReference type="ARBA" id="ARBA00004611"/>
    </source>
</evidence>
<evidence type="ECO:0000313" key="13">
    <source>
        <dbReference type="Proteomes" id="UP000008672"/>
    </source>
</evidence>
<keyword evidence="8" id="KW-0966">Cell projection</keyword>
<dbReference type="FunFam" id="2.20.110.10:FF:000002">
    <property type="entry name" value="Phosphatidylinositol 4-phosphate 5-kinase 8"/>
    <property type="match status" value="1"/>
</dbReference>
<feature type="compositionally biased region" description="Basic and acidic residues" evidence="11">
    <location>
        <begin position="14"/>
        <end position="31"/>
    </location>
</feature>
<dbReference type="Pfam" id="PF02493">
    <property type="entry name" value="MORN"/>
    <property type="match status" value="7"/>
</dbReference>
<evidence type="ECO:0000256" key="10">
    <source>
        <dbReference type="ARBA" id="ARBA00073772"/>
    </source>
</evidence>
<feature type="compositionally biased region" description="Acidic residues" evidence="11">
    <location>
        <begin position="1"/>
        <end position="13"/>
    </location>
</feature>
<dbReference type="eggNOG" id="KOG0231">
    <property type="taxonomic scope" value="Eukaryota"/>
</dbReference>
<dbReference type="EMBL" id="AFYH01253469">
    <property type="status" value="NOT_ANNOTATED_CDS"/>
    <property type="molecule type" value="Genomic_DNA"/>
</dbReference>
<dbReference type="PANTHER" id="PTHR43215:SF14">
    <property type="entry name" value="RADIAL SPOKE HEAD 1 HOMOLOG"/>
    <property type="match status" value="1"/>
</dbReference>
<keyword evidence="4" id="KW-0282">Flagellum</keyword>
<dbReference type="OMA" id="IYEGAWF"/>
<dbReference type="EMBL" id="AFYH01253468">
    <property type="status" value="NOT_ANNOTATED_CDS"/>
    <property type="molecule type" value="Genomic_DNA"/>
</dbReference>
<evidence type="ECO:0000313" key="12">
    <source>
        <dbReference type="Ensembl" id="ENSLACP00000003312.1"/>
    </source>
</evidence>
<dbReference type="GeneTree" id="ENSGT00940000157240"/>
<accession>H3A0Z1</accession>
<keyword evidence="6" id="KW-0206">Cytoskeleton</keyword>
<dbReference type="GO" id="GO:0005634">
    <property type="term" value="C:nucleus"/>
    <property type="evidence" value="ECO:0007669"/>
    <property type="project" value="TreeGrafter"/>
</dbReference>
<dbReference type="SUPFAM" id="SSF82185">
    <property type="entry name" value="Histone H3 K4-specific methyltransferase SET7/9 N-terminal domain"/>
    <property type="match status" value="1"/>
</dbReference>
<keyword evidence="5" id="KW-0969">Cilium</keyword>
<dbReference type="HOGENOM" id="CLU_032017_2_0_1"/>
<dbReference type="FunFam" id="2.20.110.10:FF:000010">
    <property type="entry name" value="Radial spoke head 1 homolog"/>
    <property type="match status" value="1"/>
</dbReference>
<gene>
    <name evidence="12" type="primary">RSPH1</name>
</gene>
<comment type="subcellular location">
    <subcellularLocation>
        <location evidence="1">Cytoplasm</location>
        <location evidence="1">Cytoskeleton</location>
        <location evidence="1">Flagellum axoneme</location>
    </subcellularLocation>
</comment>
<dbReference type="GO" id="GO:0007286">
    <property type="term" value="P:spermatid development"/>
    <property type="evidence" value="ECO:0007669"/>
    <property type="project" value="TreeGrafter"/>
</dbReference>
<dbReference type="EMBL" id="AFYH01253466">
    <property type="status" value="NOT_ANNOTATED_CDS"/>
    <property type="molecule type" value="Genomic_DNA"/>
</dbReference>
<evidence type="ECO:0000256" key="6">
    <source>
        <dbReference type="ARBA" id="ARBA00023212"/>
    </source>
</evidence>
<dbReference type="Bgee" id="ENSLACG00000002962">
    <property type="expression patterns" value="Expressed in mesonephros and 3 other cell types or tissues"/>
</dbReference>
<dbReference type="GO" id="GO:0035082">
    <property type="term" value="P:axoneme assembly"/>
    <property type="evidence" value="ECO:0007669"/>
    <property type="project" value="TreeGrafter"/>
</dbReference>
<dbReference type="FunCoup" id="H3A0Z1">
    <property type="interactions" value="462"/>
</dbReference>
<feature type="region of interest" description="Disordered" evidence="11">
    <location>
        <begin position="1"/>
        <end position="60"/>
    </location>
</feature>
<protein>
    <recommendedName>
        <fullName evidence="10">Radial spoke head 1 homolog</fullName>
    </recommendedName>
</protein>
<dbReference type="InParanoid" id="H3A0Z1"/>
<dbReference type="EMBL" id="AFYH01253467">
    <property type="status" value="NOT_ANNOTATED_CDS"/>
    <property type="molecule type" value="Genomic_DNA"/>
</dbReference>
<dbReference type="OrthoDB" id="423343at2759"/>
<name>H3A0Z1_LATCH</name>
<keyword evidence="7" id="KW-0469">Meiosis</keyword>
<proteinExistence type="predicted"/>
<dbReference type="Gene3D" id="2.20.110.10">
    <property type="entry name" value="Histone H3 K4-specific methyltransferase SET7/9 N-terminal domain"/>
    <property type="match status" value="2"/>
</dbReference>
<comment type="function">
    <text evidence="9">Functions as part of axonemal radial spoke complexes that play an important part in the motility of sperm and cilia.</text>
</comment>
<dbReference type="GO" id="GO:0031514">
    <property type="term" value="C:motile cilium"/>
    <property type="evidence" value="ECO:0007669"/>
    <property type="project" value="TreeGrafter"/>
</dbReference>
<keyword evidence="3" id="KW-0677">Repeat</keyword>
<reference evidence="13" key="1">
    <citation type="submission" date="2011-08" db="EMBL/GenBank/DDBJ databases">
        <title>The draft genome of Latimeria chalumnae.</title>
        <authorList>
            <person name="Di Palma F."/>
            <person name="Alfoldi J."/>
            <person name="Johnson J."/>
            <person name="Berlin A."/>
            <person name="Gnerre S."/>
            <person name="Jaffe D."/>
            <person name="MacCallum I."/>
            <person name="Young S."/>
            <person name="Walker B.J."/>
            <person name="Lander E."/>
            <person name="Lindblad-Toh K."/>
        </authorList>
    </citation>
    <scope>NUCLEOTIDE SEQUENCE [LARGE SCALE GENOMIC DNA]</scope>
    <source>
        <strain evidence="13">Wild caught</strain>
    </source>
</reference>
<keyword evidence="2" id="KW-0963">Cytoplasm</keyword>
<sequence>MSDSGSEEFEEEQEHYLGEYDGERNELGERHGHGKATLPNNDTYEGQYENGKRHGQGTYRFKNGSRYIGEYFKNKKHGQGTFYYPDGSRYEGGWVDDERHGHGVYTYANGDSYDGEWFSNQRHGQGVYTHTDTGSKYQGTWTNGKQDGAAQLIHLNYRYQGSYSNSFPIGPGKYVFDIGCEQHGEYIQIPQQEGTDVEDEEPVAVVAPKWKAEKVTGLTLWVPPPKKPSLVPPG</sequence>
<dbReference type="InterPro" id="IPR003409">
    <property type="entry name" value="MORN"/>
</dbReference>
<evidence type="ECO:0000256" key="5">
    <source>
        <dbReference type="ARBA" id="ARBA00023069"/>
    </source>
</evidence>
<reference evidence="12" key="3">
    <citation type="submission" date="2025-09" db="UniProtKB">
        <authorList>
            <consortium name="Ensembl"/>
        </authorList>
    </citation>
    <scope>IDENTIFICATION</scope>
</reference>
<dbReference type="Ensembl" id="ENSLACT00000003342.1">
    <property type="protein sequence ID" value="ENSLACP00000003312.1"/>
    <property type="gene ID" value="ENSLACG00000002962.1"/>
</dbReference>
<evidence type="ECO:0000256" key="9">
    <source>
        <dbReference type="ARBA" id="ARBA00056649"/>
    </source>
</evidence>
<dbReference type="AlphaFoldDB" id="H3A0Z1"/>
<evidence type="ECO:0000256" key="11">
    <source>
        <dbReference type="SAM" id="MobiDB-lite"/>
    </source>
</evidence>
<keyword evidence="13" id="KW-1185">Reference proteome</keyword>
<evidence type="ECO:0000256" key="3">
    <source>
        <dbReference type="ARBA" id="ARBA00022737"/>
    </source>
</evidence>
<dbReference type="Proteomes" id="UP000008672">
    <property type="component" value="Unassembled WGS sequence"/>
</dbReference>
<evidence type="ECO:0000256" key="7">
    <source>
        <dbReference type="ARBA" id="ARBA00023254"/>
    </source>
</evidence>
<evidence type="ECO:0000256" key="8">
    <source>
        <dbReference type="ARBA" id="ARBA00023273"/>
    </source>
</evidence>